<keyword evidence="2" id="KW-1185">Reference proteome</keyword>
<evidence type="ECO:0000313" key="1">
    <source>
        <dbReference type="EMBL" id="MEY9467872.1"/>
    </source>
</evidence>
<dbReference type="Proteomes" id="UP001565474">
    <property type="component" value="Unassembled WGS sequence"/>
</dbReference>
<proteinExistence type="predicted"/>
<reference evidence="1 2" key="1">
    <citation type="submission" date="2024-07" db="EMBL/GenBank/DDBJ databases">
        <title>Genomic Encyclopedia of Type Strains, Phase V (KMG-V): Genome sequencing to study the core and pangenomes of soil and plant-associated prokaryotes.</title>
        <authorList>
            <person name="Whitman W."/>
        </authorList>
    </citation>
    <scope>NUCLEOTIDE SEQUENCE [LARGE SCALE GENOMIC DNA]</scope>
    <source>
        <strain evidence="1 2">USDA 222</strain>
    </source>
</reference>
<dbReference type="EMBL" id="JBGBZN010000001">
    <property type="protein sequence ID" value="MEY9467872.1"/>
    <property type="molecule type" value="Genomic_DNA"/>
</dbReference>
<comment type="caution">
    <text evidence="1">The sequence shown here is derived from an EMBL/GenBank/DDBJ whole genome shotgun (WGS) entry which is preliminary data.</text>
</comment>
<accession>A0ABV4G9S7</accession>
<evidence type="ECO:0000313" key="2">
    <source>
        <dbReference type="Proteomes" id="UP001565474"/>
    </source>
</evidence>
<evidence type="ECO:0008006" key="3">
    <source>
        <dbReference type="Google" id="ProtNLM"/>
    </source>
</evidence>
<protein>
    <recommendedName>
        <fullName evidence="3">Transposase</fullName>
    </recommendedName>
</protein>
<name>A0ABV4G9S7_9BRAD</name>
<organism evidence="1 2">
    <name type="scientific">Bradyrhizobium yuanmingense</name>
    <dbReference type="NCBI Taxonomy" id="108015"/>
    <lineage>
        <taxon>Bacteria</taxon>
        <taxon>Pseudomonadati</taxon>
        <taxon>Pseudomonadota</taxon>
        <taxon>Alphaproteobacteria</taxon>
        <taxon>Hyphomicrobiales</taxon>
        <taxon>Nitrobacteraceae</taxon>
        <taxon>Bradyrhizobium</taxon>
    </lineage>
</organism>
<gene>
    <name evidence="1" type="ORF">ABH992_000271</name>
</gene>
<sequence>MIVGREARTFQFKTKFDMGVFVFARFVSKGAN</sequence>